<accession>A0ABQ7VCC6</accession>
<proteinExistence type="predicted"/>
<evidence type="ECO:0000313" key="2">
    <source>
        <dbReference type="Proteomes" id="UP000826656"/>
    </source>
</evidence>
<sequence length="112" mass="13297">MTTYALRSAAMTTYNFILKDFKIFPHLKGRIENINSSKMNGTFNIQDAKAKIKHRIDDIRITDLERQDEPQIESRGVKTLTTKRYNIQINIRMKNRTHSVNKHDLSRRRKHN</sequence>
<name>A0ABQ7VCC6_SOLTU</name>
<keyword evidence="2" id="KW-1185">Reference proteome</keyword>
<reference evidence="1 2" key="1">
    <citation type="journal article" date="2021" name="bioRxiv">
        <title>Chromosome-scale and haplotype-resolved genome assembly of a tetraploid potato cultivar.</title>
        <authorList>
            <person name="Sun H."/>
            <person name="Jiao W.-B."/>
            <person name="Krause K."/>
            <person name="Campoy J.A."/>
            <person name="Goel M."/>
            <person name="Folz-Donahue K."/>
            <person name="Kukat C."/>
            <person name="Huettel B."/>
            <person name="Schneeberger K."/>
        </authorList>
    </citation>
    <scope>NUCLEOTIDE SEQUENCE [LARGE SCALE GENOMIC DNA]</scope>
    <source>
        <strain evidence="1">SolTubOtavaFocal</strain>
        <tissue evidence="1">Leaves</tissue>
    </source>
</reference>
<protein>
    <submittedName>
        <fullName evidence="1">Uncharacterized protein</fullName>
    </submittedName>
</protein>
<comment type="caution">
    <text evidence="1">The sequence shown here is derived from an EMBL/GenBank/DDBJ whole genome shotgun (WGS) entry which is preliminary data.</text>
</comment>
<organism evidence="1 2">
    <name type="scientific">Solanum tuberosum</name>
    <name type="common">Potato</name>
    <dbReference type="NCBI Taxonomy" id="4113"/>
    <lineage>
        <taxon>Eukaryota</taxon>
        <taxon>Viridiplantae</taxon>
        <taxon>Streptophyta</taxon>
        <taxon>Embryophyta</taxon>
        <taxon>Tracheophyta</taxon>
        <taxon>Spermatophyta</taxon>
        <taxon>Magnoliopsida</taxon>
        <taxon>eudicotyledons</taxon>
        <taxon>Gunneridae</taxon>
        <taxon>Pentapetalae</taxon>
        <taxon>asterids</taxon>
        <taxon>lamiids</taxon>
        <taxon>Solanales</taxon>
        <taxon>Solanaceae</taxon>
        <taxon>Solanoideae</taxon>
        <taxon>Solaneae</taxon>
        <taxon>Solanum</taxon>
    </lineage>
</organism>
<dbReference type="Proteomes" id="UP000826656">
    <property type="component" value="Unassembled WGS sequence"/>
</dbReference>
<evidence type="ECO:0000313" key="1">
    <source>
        <dbReference type="EMBL" id="KAH0761748.1"/>
    </source>
</evidence>
<dbReference type="EMBL" id="JAIVGD010000013">
    <property type="protein sequence ID" value="KAH0761748.1"/>
    <property type="molecule type" value="Genomic_DNA"/>
</dbReference>
<gene>
    <name evidence="1" type="ORF">KY290_017821</name>
</gene>